<sequence length="240" mass="26328">MRGLTEISRVRSLPQIERDIPIKPSVCSGEKPTKGVLPVSENVLQGGVVNNFHTQRDPIVTDPGSVREEEDSLALPVLTDNDKVLGVDAESEGVILNGESLYRINHDATHLGLTYVGALNGGNSAEEKSILQGTKVVDEFCEKEEVSDEILYHINKNNIERFIHGEILDGRNLSLVNMEVEVDDEDESIGWEADEHDHLDAGSDDIENSDDGDLVAEAVEAKKVWTNGGFPSTAVMRRRS</sequence>
<keyword evidence="2" id="KW-1185">Reference proteome</keyword>
<accession>A0ABU6SMS6</accession>
<gene>
    <name evidence="1" type="ORF">PIB30_064911</name>
</gene>
<dbReference type="Proteomes" id="UP001341840">
    <property type="component" value="Unassembled WGS sequence"/>
</dbReference>
<dbReference type="EMBL" id="JASCZI010061055">
    <property type="protein sequence ID" value="MED6137426.1"/>
    <property type="molecule type" value="Genomic_DNA"/>
</dbReference>
<evidence type="ECO:0000313" key="2">
    <source>
        <dbReference type="Proteomes" id="UP001341840"/>
    </source>
</evidence>
<comment type="caution">
    <text evidence="1">The sequence shown here is derived from an EMBL/GenBank/DDBJ whole genome shotgun (WGS) entry which is preliminary data.</text>
</comment>
<protein>
    <submittedName>
        <fullName evidence="1">Uncharacterized protein</fullName>
    </submittedName>
</protein>
<proteinExistence type="predicted"/>
<reference evidence="1 2" key="1">
    <citation type="journal article" date="2023" name="Plants (Basel)">
        <title>Bridging the Gap: Combining Genomics and Transcriptomics Approaches to Understand Stylosanthes scabra, an Orphan Legume from the Brazilian Caatinga.</title>
        <authorList>
            <person name="Ferreira-Neto J.R.C."/>
            <person name="da Silva M.D."/>
            <person name="Binneck E."/>
            <person name="de Melo N.F."/>
            <person name="da Silva R.H."/>
            <person name="de Melo A.L.T.M."/>
            <person name="Pandolfi V."/>
            <person name="Bustamante F.O."/>
            <person name="Brasileiro-Vidal A.C."/>
            <person name="Benko-Iseppon A.M."/>
        </authorList>
    </citation>
    <scope>NUCLEOTIDE SEQUENCE [LARGE SCALE GENOMIC DNA]</scope>
    <source>
        <tissue evidence="1">Leaves</tissue>
    </source>
</reference>
<name>A0ABU6SMS6_9FABA</name>
<evidence type="ECO:0000313" key="1">
    <source>
        <dbReference type="EMBL" id="MED6137426.1"/>
    </source>
</evidence>
<organism evidence="1 2">
    <name type="scientific">Stylosanthes scabra</name>
    <dbReference type="NCBI Taxonomy" id="79078"/>
    <lineage>
        <taxon>Eukaryota</taxon>
        <taxon>Viridiplantae</taxon>
        <taxon>Streptophyta</taxon>
        <taxon>Embryophyta</taxon>
        <taxon>Tracheophyta</taxon>
        <taxon>Spermatophyta</taxon>
        <taxon>Magnoliopsida</taxon>
        <taxon>eudicotyledons</taxon>
        <taxon>Gunneridae</taxon>
        <taxon>Pentapetalae</taxon>
        <taxon>rosids</taxon>
        <taxon>fabids</taxon>
        <taxon>Fabales</taxon>
        <taxon>Fabaceae</taxon>
        <taxon>Papilionoideae</taxon>
        <taxon>50 kb inversion clade</taxon>
        <taxon>dalbergioids sensu lato</taxon>
        <taxon>Dalbergieae</taxon>
        <taxon>Pterocarpus clade</taxon>
        <taxon>Stylosanthes</taxon>
    </lineage>
</organism>